<reference evidence="3 4" key="1">
    <citation type="submission" date="2017-09" db="EMBL/GenBank/DDBJ databases">
        <title>Depth-based differentiation of microbial function through sediment-hosted aquifers and enrichment of novel symbionts in the deep terrestrial subsurface.</title>
        <authorList>
            <person name="Probst A.J."/>
            <person name="Ladd B."/>
            <person name="Jarett J.K."/>
            <person name="Geller-Mcgrath D.E."/>
            <person name="Sieber C.M."/>
            <person name="Emerson J.B."/>
            <person name="Anantharaman K."/>
            <person name="Thomas B.C."/>
            <person name="Malmstrom R."/>
            <person name="Stieglmeier M."/>
            <person name="Klingl A."/>
            <person name="Woyke T."/>
            <person name="Ryan C.M."/>
            <person name="Banfield J.F."/>
        </authorList>
    </citation>
    <scope>NUCLEOTIDE SEQUENCE [LARGE SCALE GENOMIC DNA]</scope>
    <source>
        <strain evidence="3">CG22_combo_CG10-13_8_21_14_all_47_17</strain>
    </source>
</reference>
<dbReference type="InterPro" id="IPR003646">
    <property type="entry name" value="SH3-like_bac-type"/>
</dbReference>
<dbReference type="Gene3D" id="2.30.30.40">
    <property type="entry name" value="SH3 Domains"/>
    <property type="match status" value="1"/>
</dbReference>
<evidence type="ECO:0000259" key="2">
    <source>
        <dbReference type="SMART" id="SM00287"/>
    </source>
</evidence>
<organism evidence="3 4">
    <name type="scientific">Candidatus Uhrbacteria bacterium CG22_combo_CG10-13_8_21_14_all_47_17</name>
    <dbReference type="NCBI Taxonomy" id="1975041"/>
    <lineage>
        <taxon>Bacteria</taxon>
        <taxon>Candidatus Uhriibacteriota</taxon>
    </lineage>
</organism>
<dbReference type="SMART" id="SM00287">
    <property type="entry name" value="SH3b"/>
    <property type="match status" value="1"/>
</dbReference>
<proteinExistence type="predicted"/>
<name>A0A2H0BTL1_9BACT</name>
<comment type="caution">
    <text evidence="3">The sequence shown here is derived from an EMBL/GenBank/DDBJ whole genome shotgun (WGS) entry which is preliminary data.</text>
</comment>
<evidence type="ECO:0000313" key="4">
    <source>
        <dbReference type="Proteomes" id="UP000231581"/>
    </source>
</evidence>
<feature type="chain" id="PRO_5013923778" description="SH3b domain-containing protein" evidence="1">
    <location>
        <begin position="25"/>
        <end position="289"/>
    </location>
</feature>
<keyword evidence="1" id="KW-0732">Signal</keyword>
<evidence type="ECO:0000313" key="3">
    <source>
        <dbReference type="EMBL" id="PIP60992.1"/>
    </source>
</evidence>
<feature type="domain" description="SH3b" evidence="2">
    <location>
        <begin position="36"/>
        <end position="97"/>
    </location>
</feature>
<dbReference type="Proteomes" id="UP000231581">
    <property type="component" value="Unassembled WGS sequence"/>
</dbReference>
<gene>
    <name evidence="3" type="ORF">COX00_00210</name>
</gene>
<dbReference type="EMBL" id="PCSZ01000006">
    <property type="protein sequence ID" value="PIP60992.1"/>
    <property type="molecule type" value="Genomic_DNA"/>
</dbReference>
<evidence type="ECO:0000256" key="1">
    <source>
        <dbReference type="SAM" id="SignalP"/>
    </source>
</evidence>
<feature type="signal peptide" evidence="1">
    <location>
        <begin position="1"/>
        <end position="24"/>
    </location>
</feature>
<dbReference type="AlphaFoldDB" id="A0A2H0BTL1"/>
<protein>
    <recommendedName>
        <fullName evidence="2">SH3b domain-containing protein</fullName>
    </recommendedName>
</protein>
<sequence length="289" mass="31674">MKRFLSFFTLFVLAFSFIPAHARAAGCYADPVLEYSGSGMIKSAVYIRSEACVSGTLVLKTISAGANVPVVAYTDGWYEVVYGGKRGWIGQQFLNNNAQPTGMKWNTYPEYRSSPQSEGLAPPAPVTPVLEEAYTGDIATRDLIKLVCLSTADANDPCRAVYYLGADGARHAFPNSRVFFTWYANFDAVHAVTAERLGQYPLGVNITYRPGVRMVKFTTDPKVYAIADGGVLRWVASEELAQTLYDQNWNTKIDDIPDAFYTNYTFGADVASSTDFDPTAEADGAPTFD</sequence>
<accession>A0A2H0BTL1</accession>